<dbReference type="PANTHER" id="PTHR16057:SF1">
    <property type="entry name" value="PROTEIN LINES HOMOLOG 1"/>
    <property type="match status" value="1"/>
</dbReference>
<dbReference type="AlphaFoldDB" id="A0A3Q0TFP3"/>
<feature type="region of interest" description="Disordered" evidence="1">
    <location>
        <begin position="1"/>
        <end position="37"/>
    </location>
</feature>
<organism evidence="4 5">
    <name type="scientific">Amphilophus citrinellus</name>
    <name type="common">Midas cichlid</name>
    <name type="synonym">Cichlasoma citrinellum</name>
    <dbReference type="NCBI Taxonomy" id="61819"/>
    <lineage>
        <taxon>Eukaryota</taxon>
        <taxon>Metazoa</taxon>
        <taxon>Chordata</taxon>
        <taxon>Craniata</taxon>
        <taxon>Vertebrata</taxon>
        <taxon>Euteleostomi</taxon>
        <taxon>Actinopterygii</taxon>
        <taxon>Neopterygii</taxon>
        <taxon>Teleostei</taxon>
        <taxon>Neoteleostei</taxon>
        <taxon>Acanthomorphata</taxon>
        <taxon>Ovalentaria</taxon>
        <taxon>Cichlomorphae</taxon>
        <taxon>Cichliformes</taxon>
        <taxon>Cichlidae</taxon>
        <taxon>New World cichlids</taxon>
        <taxon>Cichlasomatinae</taxon>
        <taxon>Heroini</taxon>
        <taxon>Amphilophus</taxon>
    </lineage>
</organism>
<proteinExistence type="predicted"/>
<dbReference type="PANTHER" id="PTHR16057">
    <property type="entry name" value="WINS1, 2 PROTEIN"/>
    <property type="match status" value="1"/>
</dbReference>
<feature type="domain" description="Protein Lines C-terminal" evidence="3">
    <location>
        <begin position="541"/>
        <end position="576"/>
    </location>
</feature>
<feature type="domain" description="Protein Lines N-terminal" evidence="2">
    <location>
        <begin position="134"/>
        <end position="458"/>
    </location>
</feature>
<dbReference type="GeneTree" id="ENSGT00390000001790"/>
<dbReference type="Proteomes" id="UP000261340">
    <property type="component" value="Unplaced"/>
</dbReference>
<dbReference type="InterPro" id="IPR032794">
    <property type="entry name" value="LINES_N"/>
</dbReference>
<evidence type="ECO:0000313" key="5">
    <source>
        <dbReference type="Proteomes" id="UP000261340"/>
    </source>
</evidence>
<dbReference type="OMA" id="FYRIVKC"/>
<feature type="compositionally biased region" description="Polar residues" evidence="1">
    <location>
        <begin position="28"/>
        <end position="37"/>
    </location>
</feature>
<dbReference type="Pfam" id="PF14694">
    <property type="entry name" value="LINES_N"/>
    <property type="match status" value="1"/>
</dbReference>
<evidence type="ECO:0000256" key="1">
    <source>
        <dbReference type="SAM" id="MobiDB-lite"/>
    </source>
</evidence>
<reference evidence="4" key="1">
    <citation type="submission" date="2025-08" db="UniProtKB">
        <authorList>
            <consortium name="Ensembl"/>
        </authorList>
    </citation>
    <scope>IDENTIFICATION</scope>
</reference>
<reference evidence="4" key="2">
    <citation type="submission" date="2025-09" db="UniProtKB">
        <authorList>
            <consortium name="Ensembl"/>
        </authorList>
    </citation>
    <scope>IDENTIFICATION</scope>
</reference>
<dbReference type="Ensembl" id="ENSACIT00000031745.1">
    <property type="protein sequence ID" value="ENSACIP00000030937.1"/>
    <property type="gene ID" value="ENSACIG00000023934.1"/>
</dbReference>
<dbReference type="Pfam" id="PF14695">
    <property type="entry name" value="LINES_C"/>
    <property type="match status" value="2"/>
</dbReference>
<feature type="compositionally biased region" description="Polar residues" evidence="1">
    <location>
        <begin position="1"/>
        <end position="20"/>
    </location>
</feature>
<accession>A0A3Q0TFP3</accession>
<name>A0A3Q0TFP3_AMPCI</name>
<evidence type="ECO:0000259" key="3">
    <source>
        <dbReference type="Pfam" id="PF14695"/>
    </source>
</evidence>
<protein>
    <submittedName>
        <fullName evidence="4">Lines homolog 1</fullName>
    </submittedName>
</protein>
<feature type="domain" description="Protein Lines C-terminal" evidence="3">
    <location>
        <begin position="55"/>
        <end position="84"/>
    </location>
</feature>
<evidence type="ECO:0000313" key="4">
    <source>
        <dbReference type="Ensembl" id="ENSACIP00000030937.1"/>
    </source>
</evidence>
<keyword evidence="5" id="KW-1185">Reference proteome</keyword>
<dbReference type="InterPro" id="IPR029415">
    <property type="entry name" value="Lines_C"/>
</dbReference>
<evidence type="ECO:0000259" key="2">
    <source>
        <dbReference type="Pfam" id="PF14694"/>
    </source>
</evidence>
<sequence length="587" mass="66124">NVNQCESTPASLTEPNSTLETRPERLLQSHSEQTSCTNMSPLSWQLTGEMSVKAVLCLSELREVVMRLHTKKLFPYNPSSLLKLNCNQRFVKFLVELNYFKFLIKTVNKLICALAGVTHQISHFECLRFLPLDFVMTLLAGFDSSLSALCSKLFPEEKKEMSQCVVDFTRSAHWGTTFCLMLDLLEVLTTSSLVCGAGSCLKSQRLTYHHSLALLTISCSSEYYVKKRVLLFLKRAVLQKVGEDWTLGVMASTQMRCGNWSSDMSMLAQTVLADADNWLQSVQVESAAFFGGTRHIVGDESPNSDCVVLRAVSLILLKSIEIYIQTAAGSGMDTATKVHASLQSLWGFLRRCSFRLREVTHLCCWISLLFGEQDDDMMEAARALLFIFLHYRYNRSLEAACASGFNPHCHFVFLLQSISFDHSILLDFLISAETCFLEYFVQYLKYLRDDWQGFKAACGGITVSALYVSPPGERFSLPAELRLVDYESSDESDPENTQDPEVQIVAPERLLQPVSHSEQTSCTNMSPLSWQLTGEMSVKAVLCLSELREVVMRLHTKKLFPYNPSSLLKLLAQVESCYQKSSQFSKS</sequence>
<dbReference type="InterPro" id="IPR024875">
    <property type="entry name" value="Protein_Lines"/>
</dbReference>